<dbReference type="InterPro" id="IPR005119">
    <property type="entry name" value="LysR_subst-bd"/>
</dbReference>
<comment type="similarity">
    <text evidence="1">Belongs to the LysR transcriptional regulatory family.</text>
</comment>
<comment type="caution">
    <text evidence="6">The sequence shown here is derived from an EMBL/GenBank/DDBJ whole genome shotgun (WGS) entry which is preliminary data.</text>
</comment>
<gene>
    <name evidence="6" type="ORF">MTR65_11715</name>
</gene>
<dbReference type="PRINTS" id="PR00039">
    <property type="entry name" value="HTHLYSR"/>
</dbReference>
<name>A0ABT0ADS6_9SPHN</name>
<dbReference type="SUPFAM" id="SSF46785">
    <property type="entry name" value="Winged helix' DNA-binding domain"/>
    <property type="match status" value="1"/>
</dbReference>
<dbReference type="Pfam" id="PF00126">
    <property type="entry name" value="HTH_1"/>
    <property type="match status" value="1"/>
</dbReference>
<evidence type="ECO:0000256" key="1">
    <source>
        <dbReference type="ARBA" id="ARBA00009437"/>
    </source>
</evidence>
<dbReference type="InterPro" id="IPR036390">
    <property type="entry name" value="WH_DNA-bd_sf"/>
</dbReference>
<keyword evidence="3" id="KW-0238">DNA-binding</keyword>
<accession>A0ABT0ADS6</accession>
<dbReference type="Gene3D" id="1.10.10.10">
    <property type="entry name" value="Winged helix-like DNA-binding domain superfamily/Winged helix DNA-binding domain"/>
    <property type="match status" value="1"/>
</dbReference>
<dbReference type="CDD" id="cd05466">
    <property type="entry name" value="PBP2_LTTR_substrate"/>
    <property type="match status" value="1"/>
</dbReference>
<dbReference type="InterPro" id="IPR000847">
    <property type="entry name" value="LysR_HTH_N"/>
</dbReference>
<sequence length="302" mass="33060">MKRIALFHLETLMWIDRLGTFAAAAQRLNTTQPAISARVREIEEQLGLSLFQREGRRMVLTTRGRRLIQQCEPLCHDLEKALLEASDFAGAAGAVRIGSGEIAAASCLPAWVQAIERERPGVTMEIELDLTARLMQQLLGGTRDIVFLAGPVASPAIRTAPIGSVALVWAASPEVTRAGPETPDLPIWSLPDHSPLHRVTLATLEAAGRTRPTLHTCNNVRMLIEIVAQGRGAAVLPETMIRSQLARGELAEFLPRPEHVVHFEAAIRAQERDPIILDLFARAASLRIEPGTEGRRPESART</sequence>
<proteinExistence type="inferred from homology"/>
<dbReference type="Pfam" id="PF03466">
    <property type="entry name" value="LysR_substrate"/>
    <property type="match status" value="1"/>
</dbReference>
<dbReference type="EMBL" id="JALHAT010000018">
    <property type="protein sequence ID" value="MCJ1961351.1"/>
    <property type="molecule type" value="Genomic_DNA"/>
</dbReference>
<evidence type="ECO:0000256" key="2">
    <source>
        <dbReference type="ARBA" id="ARBA00023015"/>
    </source>
</evidence>
<keyword evidence="2" id="KW-0805">Transcription regulation</keyword>
<dbReference type="PANTHER" id="PTHR30126:SF77">
    <property type="entry name" value="TRANSCRIPTIONAL REGULATORY PROTEIN"/>
    <property type="match status" value="1"/>
</dbReference>
<dbReference type="RefSeq" id="WP_243800339.1">
    <property type="nucleotide sequence ID" value="NZ_JALHAT010000018.1"/>
</dbReference>
<dbReference type="InterPro" id="IPR036388">
    <property type="entry name" value="WH-like_DNA-bd_sf"/>
</dbReference>
<evidence type="ECO:0000259" key="5">
    <source>
        <dbReference type="PROSITE" id="PS50931"/>
    </source>
</evidence>
<keyword evidence="4" id="KW-0804">Transcription</keyword>
<protein>
    <submittedName>
        <fullName evidence="6">LysR family transcriptional regulator</fullName>
    </submittedName>
</protein>
<evidence type="ECO:0000256" key="3">
    <source>
        <dbReference type="ARBA" id="ARBA00023125"/>
    </source>
</evidence>
<dbReference type="Proteomes" id="UP001162802">
    <property type="component" value="Unassembled WGS sequence"/>
</dbReference>
<evidence type="ECO:0000256" key="4">
    <source>
        <dbReference type="ARBA" id="ARBA00023163"/>
    </source>
</evidence>
<dbReference type="PROSITE" id="PS50931">
    <property type="entry name" value="HTH_LYSR"/>
    <property type="match status" value="1"/>
</dbReference>
<feature type="domain" description="HTH lysR-type" evidence="5">
    <location>
        <begin position="8"/>
        <end position="61"/>
    </location>
</feature>
<dbReference type="Gene3D" id="3.40.190.10">
    <property type="entry name" value="Periplasmic binding protein-like II"/>
    <property type="match status" value="2"/>
</dbReference>
<dbReference type="SUPFAM" id="SSF53850">
    <property type="entry name" value="Periplasmic binding protein-like II"/>
    <property type="match status" value="1"/>
</dbReference>
<keyword evidence="7" id="KW-1185">Reference proteome</keyword>
<reference evidence="6" key="1">
    <citation type="submission" date="2022-03" db="EMBL/GenBank/DDBJ databases">
        <title>Identification of a novel bacterium isolated from mangrove sediments.</title>
        <authorList>
            <person name="Pan X."/>
        </authorList>
    </citation>
    <scope>NUCLEOTIDE SEQUENCE</scope>
    <source>
        <strain evidence="6">B2637</strain>
    </source>
</reference>
<evidence type="ECO:0000313" key="6">
    <source>
        <dbReference type="EMBL" id="MCJ1961351.1"/>
    </source>
</evidence>
<evidence type="ECO:0000313" key="7">
    <source>
        <dbReference type="Proteomes" id="UP001162802"/>
    </source>
</evidence>
<organism evidence="6 7">
    <name type="scientific">Novosphingobium mangrovi</name>
    <name type="common">ex Hu et al. 2023</name>
    <dbReference type="NCBI Taxonomy" id="2930094"/>
    <lineage>
        <taxon>Bacteria</taxon>
        <taxon>Pseudomonadati</taxon>
        <taxon>Pseudomonadota</taxon>
        <taxon>Alphaproteobacteria</taxon>
        <taxon>Sphingomonadales</taxon>
        <taxon>Sphingomonadaceae</taxon>
        <taxon>Novosphingobium</taxon>
    </lineage>
</organism>
<dbReference type="PANTHER" id="PTHR30126">
    <property type="entry name" value="HTH-TYPE TRANSCRIPTIONAL REGULATOR"/>
    <property type="match status" value="1"/>
</dbReference>